<keyword evidence="3 6" id="KW-0812">Transmembrane</keyword>
<dbReference type="Gene3D" id="1.20.1640.10">
    <property type="entry name" value="Multidrug efflux transporter AcrB transmembrane domain"/>
    <property type="match status" value="2"/>
</dbReference>
<dbReference type="AlphaFoldDB" id="A0A944M5Z1"/>
<organism evidence="8 9">
    <name type="scientific">Candidatus Thiodiazotropha taylori</name>
    <dbReference type="NCBI Taxonomy" id="2792791"/>
    <lineage>
        <taxon>Bacteria</taxon>
        <taxon>Pseudomonadati</taxon>
        <taxon>Pseudomonadota</taxon>
        <taxon>Gammaproteobacteria</taxon>
        <taxon>Chromatiales</taxon>
        <taxon>Sedimenticolaceae</taxon>
        <taxon>Candidatus Thiodiazotropha</taxon>
    </lineage>
</organism>
<feature type="transmembrane region" description="Helical" evidence="6">
    <location>
        <begin position="216"/>
        <end position="233"/>
    </location>
</feature>
<keyword evidence="4 6" id="KW-1133">Transmembrane helix</keyword>
<evidence type="ECO:0000256" key="2">
    <source>
        <dbReference type="ARBA" id="ARBA00022475"/>
    </source>
</evidence>
<dbReference type="GO" id="GO:0005886">
    <property type="term" value="C:plasma membrane"/>
    <property type="evidence" value="ECO:0007669"/>
    <property type="project" value="UniProtKB-SubCell"/>
</dbReference>
<comment type="caution">
    <text evidence="8">The sequence shown here is derived from an EMBL/GenBank/DDBJ whole genome shotgun (WGS) entry which is preliminary data.</text>
</comment>
<dbReference type="Proteomes" id="UP000770889">
    <property type="component" value="Unassembled WGS sequence"/>
</dbReference>
<dbReference type="InterPro" id="IPR004869">
    <property type="entry name" value="MMPL_dom"/>
</dbReference>
<evidence type="ECO:0000259" key="7">
    <source>
        <dbReference type="PROSITE" id="PS50156"/>
    </source>
</evidence>
<feature type="transmembrane region" description="Helical" evidence="6">
    <location>
        <begin position="399"/>
        <end position="415"/>
    </location>
</feature>
<sequence length="764" mass="83842">MKRLITAAAHRPWLVFTVTLFITLSAALQLSALRIEISAEGMMVNHPEVVADYKESLQTFGSDAVTVIYLEDEGLLQPANLTAIRQALRRIEAIPRVSHTTSLFSVRYLRTENGYVYTRPYLESIPQSQNQVEEITNAALLNPLIERNLLSRDGTVMAINLYLDMQDYHRGFDEAVSRALDEAIAPLRSRLRQVFHLGDPSIRTGISKQIRNDLKIILPLSLSVLALTLWLIFKRSCVALIPLLTAGVSVVWTLGVMAVMEIPVNVMTSIIPALLIIIGSTEDIHLIAEYRSGIRAGLTRLDAIRSMANYMGTAILLTFFTTSLGFLSIALNRIDLLQQFGLVTAVGLAFNFLLTSTLVPACLQGLSRDDCGGHLSAGTSFSSAAEKLFSWQSRHPRRLFLALALVMLVSAYWSTRIEVNNSVMDYFPASSSLPEQAAQIRDKLSGIQTLTILINGIDGAFLKSANIQQLHKLQQQLEAQAEFEKSFSFADFISVVHSGIDGERADKAPLPESDELIEGYMSLLGHASAKAFVSPDFNQARIIVRHGIESSKQLNQAVEEIVEFAEQSLDSSLKMKITGSSYLNSQAVDYMADSQSRSLIMILGVIFVLITLLLGNAKIGLVAVLSNLFPIVALFGIMGFFNIALDTGTVMVAAIALGVCVDHSMHFMVRYQRLMDSGSSQLDSLLQTIRHESKPIITTSLALGLGFTTLAFSAFPPVSQFGILSALVMLLALIGTFVLIPLTLKFCDTHLDTARTETNIQPIL</sequence>
<evidence type="ECO:0000313" key="8">
    <source>
        <dbReference type="EMBL" id="MBT2987397.1"/>
    </source>
</evidence>
<gene>
    <name evidence="8" type="ORF">KME65_00390</name>
</gene>
<feature type="transmembrane region" description="Helical" evidence="6">
    <location>
        <begin position="721"/>
        <end position="742"/>
    </location>
</feature>
<feature type="transmembrane region" description="Helical" evidence="6">
    <location>
        <begin position="309"/>
        <end position="331"/>
    </location>
</feature>
<feature type="transmembrane region" description="Helical" evidence="6">
    <location>
        <begin position="337"/>
        <end position="359"/>
    </location>
</feature>
<dbReference type="PROSITE" id="PS50156">
    <property type="entry name" value="SSD"/>
    <property type="match status" value="2"/>
</dbReference>
<name>A0A944M5Z1_9GAMM</name>
<feature type="transmembrane region" description="Helical" evidence="6">
    <location>
        <begin position="266"/>
        <end position="288"/>
    </location>
</feature>
<dbReference type="InterPro" id="IPR050545">
    <property type="entry name" value="Mycobact_MmpL"/>
</dbReference>
<keyword evidence="2" id="KW-1003">Cell membrane</keyword>
<keyword evidence="5 6" id="KW-0472">Membrane</keyword>
<dbReference type="InterPro" id="IPR000731">
    <property type="entry name" value="SSD"/>
</dbReference>
<accession>A0A944M5Z1</accession>
<dbReference type="PANTHER" id="PTHR33406">
    <property type="entry name" value="MEMBRANE PROTEIN MJ1562-RELATED"/>
    <property type="match status" value="1"/>
</dbReference>
<evidence type="ECO:0000313" key="9">
    <source>
        <dbReference type="Proteomes" id="UP000770889"/>
    </source>
</evidence>
<feature type="transmembrane region" description="Helical" evidence="6">
    <location>
        <begin position="650"/>
        <end position="669"/>
    </location>
</feature>
<dbReference type="SUPFAM" id="SSF82866">
    <property type="entry name" value="Multidrug efflux transporter AcrB transmembrane domain"/>
    <property type="match status" value="2"/>
</dbReference>
<proteinExistence type="predicted"/>
<feature type="domain" description="SSD" evidence="7">
    <location>
        <begin position="238"/>
        <end position="365"/>
    </location>
</feature>
<feature type="transmembrane region" description="Helical" evidence="6">
    <location>
        <begin position="622"/>
        <end position="644"/>
    </location>
</feature>
<evidence type="ECO:0000256" key="3">
    <source>
        <dbReference type="ARBA" id="ARBA00022692"/>
    </source>
</evidence>
<feature type="transmembrane region" description="Helical" evidence="6">
    <location>
        <begin position="240"/>
        <end position="260"/>
    </location>
</feature>
<dbReference type="Pfam" id="PF03176">
    <property type="entry name" value="MMPL"/>
    <property type="match status" value="2"/>
</dbReference>
<feature type="transmembrane region" description="Helical" evidence="6">
    <location>
        <begin position="598"/>
        <end position="615"/>
    </location>
</feature>
<reference evidence="8 9" key="1">
    <citation type="submission" date="2021-05" db="EMBL/GenBank/DDBJ databases">
        <title>Genetic and Functional Diversity in Clade A Lucinid endosymbionts from the Bahamas.</title>
        <authorList>
            <person name="Giani N.M."/>
            <person name="Engel A.S."/>
            <person name="Campbell B.J."/>
        </authorList>
    </citation>
    <scope>NUCLEOTIDE SEQUENCE [LARGE SCALE GENOMIC DNA]</scope>
    <source>
        <strain evidence="8">LUC16012Gg_MoonRockCtena</strain>
    </source>
</reference>
<dbReference type="PANTHER" id="PTHR33406:SF12">
    <property type="entry name" value="BLR2997 PROTEIN"/>
    <property type="match status" value="1"/>
</dbReference>
<evidence type="ECO:0000256" key="5">
    <source>
        <dbReference type="ARBA" id="ARBA00023136"/>
    </source>
</evidence>
<protein>
    <submittedName>
        <fullName evidence="8">MMPL family transporter</fullName>
    </submittedName>
</protein>
<evidence type="ECO:0000256" key="6">
    <source>
        <dbReference type="SAM" id="Phobius"/>
    </source>
</evidence>
<feature type="transmembrane region" description="Helical" evidence="6">
    <location>
        <begin position="696"/>
        <end position="715"/>
    </location>
</feature>
<comment type="subcellular location">
    <subcellularLocation>
        <location evidence="1">Cell membrane</location>
        <topology evidence="1">Multi-pass membrane protein</topology>
    </subcellularLocation>
</comment>
<evidence type="ECO:0000256" key="4">
    <source>
        <dbReference type="ARBA" id="ARBA00022989"/>
    </source>
</evidence>
<feature type="domain" description="SSD" evidence="7">
    <location>
        <begin position="619"/>
        <end position="746"/>
    </location>
</feature>
<evidence type="ECO:0000256" key="1">
    <source>
        <dbReference type="ARBA" id="ARBA00004651"/>
    </source>
</evidence>
<dbReference type="EMBL" id="JAHHGM010000001">
    <property type="protein sequence ID" value="MBT2987397.1"/>
    <property type="molecule type" value="Genomic_DNA"/>
</dbReference>